<dbReference type="PROSITE" id="PS51742">
    <property type="entry name" value="PPC"/>
    <property type="match status" value="1"/>
</dbReference>
<accession>A0A072UL50</accession>
<keyword evidence="10" id="KW-1185">Reference proteome</keyword>
<dbReference type="CDD" id="cd11378">
    <property type="entry name" value="DUF296"/>
    <property type="match status" value="1"/>
</dbReference>
<dbReference type="Proteomes" id="UP000002051">
    <property type="component" value="Chromosome 4"/>
</dbReference>
<keyword evidence="1" id="KW-0805">Transcription regulation</keyword>
<dbReference type="Proteomes" id="UP000265566">
    <property type="component" value="Chromosome 4"/>
</dbReference>
<keyword evidence="4" id="KW-0539">Nucleus</keyword>
<dbReference type="EMBL" id="CM001220">
    <property type="protein sequence ID" value="KEH30402.1"/>
    <property type="molecule type" value="Genomic_DNA"/>
</dbReference>
<dbReference type="HOGENOM" id="CLU_1549885_0_0_1"/>
<dbReference type="GO" id="GO:0003680">
    <property type="term" value="F:minor groove of adenine-thymine-rich DNA binding"/>
    <property type="evidence" value="ECO:0000318"/>
    <property type="project" value="GO_Central"/>
</dbReference>
<evidence type="ECO:0000256" key="3">
    <source>
        <dbReference type="ARBA" id="ARBA00023163"/>
    </source>
</evidence>
<reference evidence="7 10" key="2">
    <citation type="journal article" date="2014" name="BMC Genomics">
        <title>An improved genome release (version Mt4.0) for the model legume Medicago truncatula.</title>
        <authorList>
            <person name="Tang H."/>
            <person name="Krishnakumar V."/>
            <person name="Bidwell S."/>
            <person name="Rosen B."/>
            <person name="Chan A."/>
            <person name="Zhou S."/>
            <person name="Gentzbittel L."/>
            <person name="Childs K.L."/>
            <person name="Yandell M."/>
            <person name="Gundlach H."/>
            <person name="Mayer K.F."/>
            <person name="Schwartz D.C."/>
            <person name="Town C.D."/>
        </authorList>
    </citation>
    <scope>GENOME REANNOTATION</scope>
    <source>
        <strain evidence="7">A17</strain>
        <strain evidence="9 10">cv. Jemalong A17</strain>
    </source>
</reference>
<evidence type="ECO:0000256" key="2">
    <source>
        <dbReference type="ARBA" id="ARBA00023125"/>
    </source>
</evidence>
<feature type="region of interest" description="Disordered" evidence="5">
    <location>
        <begin position="14"/>
        <end position="54"/>
    </location>
</feature>
<dbReference type="PANTHER" id="PTHR31100:SF63">
    <property type="entry name" value="AT-HOOK MOTIF NUCLEAR-LOCALIZED PROTEIN"/>
    <property type="match status" value="1"/>
</dbReference>
<dbReference type="KEGG" id="mtr:25492717"/>
<evidence type="ECO:0000313" key="7">
    <source>
        <dbReference type="EMBL" id="KEH30402.1"/>
    </source>
</evidence>
<evidence type="ECO:0000313" key="10">
    <source>
        <dbReference type="Proteomes" id="UP000002051"/>
    </source>
</evidence>
<sequence>MMGAMRANMVSHTTTTTNDTPMVLIPSPARASTKKRRGRPLGSNNRPKPPINIKEDTNTHMEIVCIEIPTGRNIMGALVKYARRRQVNMTVLRGNGFVSHVTLLHPESRSPVIPMEGPFEMTSLFGMYSGHVPSQSINDPPCSSFSIFESRILIKLEETRTITSKCFWVRINL</sequence>
<dbReference type="InterPro" id="IPR014476">
    <property type="entry name" value="AHL15-29"/>
</dbReference>
<reference evidence="8" key="4">
    <citation type="journal article" date="2018" name="Nat. Plants">
        <title>Whole-genome landscape of Medicago truncatula symbiotic genes.</title>
        <authorList>
            <person name="Pecrix Y."/>
            <person name="Gamas P."/>
            <person name="Carrere S."/>
        </authorList>
    </citation>
    <scope>NUCLEOTIDE SEQUENCE</scope>
    <source>
        <tissue evidence="8">Leaves</tissue>
    </source>
</reference>
<protein>
    <submittedName>
        <fullName evidence="7">AT hook motif DNA-binding family protein</fullName>
    </submittedName>
    <submittedName>
        <fullName evidence="8">Putative PPC domain-containing protein</fullName>
    </submittedName>
</protein>
<dbReference type="EMBL" id="PSQE01000004">
    <property type="protein sequence ID" value="RHN61244.1"/>
    <property type="molecule type" value="Genomic_DNA"/>
</dbReference>
<dbReference type="Pfam" id="PF03479">
    <property type="entry name" value="PCC"/>
    <property type="match status" value="1"/>
</dbReference>
<dbReference type="Gene3D" id="3.30.1330.80">
    <property type="entry name" value="Hypothetical protein, similar to alpha- acetolactate decarboxylase, domain 2"/>
    <property type="match status" value="1"/>
</dbReference>
<proteinExistence type="predicted"/>
<dbReference type="Gramene" id="rna23685">
    <property type="protein sequence ID" value="RHN61244.1"/>
    <property type="gene ID" value="gene23685"/>
</dbReference>
<organism evidence="7 10">
    <name type="scientific">Medicago truncatula</name>
    <name type="common">Barrel medic</name>
    <name type="synonym">Medicago tribuloides</name>
    <dbReference type="NCBI Taxonomy" id="3880"/>
    <lineage>
        <taxon>Eukaryota</taxon>
        <taxon>Viridiplantae</taxon>
        <taxon>Streptophyta</taxon>
        <taxon>Embryophyta</taxon>
        <taxon>Tracheophyta</taxon>
        <taxon>Spermatophyta</taxon>
        <taxon>Magnoliopsida</taxon>
        <taxon>eudicotyledons</taxon>
        <taxon>Gunneridae</taxon>
        <taxon>Pentapetalae</taxon>
        <taxon>rosids</taxon>
        <taxon>fabids</taxon>
        <taxon>Fabales</taxon>
        <taxon>Fabaceae</taxon>
        <taxon>Papilionoideae</taxon>
        <taxon>50 kb inversion clade</taxon>
        <taxon>NPAAA clade</taxon>
        <taxon>Hologalegina</taxon>
        <taxon>IRL clade</taxon>
        <taxon>Trifolieae</taxon>
        <taxon>Medicago</taxon>
    </lineage>
</organism>
<dbReference type="AlphaFoldDB" id="A0A072UL50"/>
<reference evidence="9" key="3">
    <citation type="submission" date="2015-04" db="UniProtKB">
        <authorList>
            <consortium name="EnsemblPlants"/>
        </authorList>
    </citation>
    <scope>IDENTIFICATION</scope>
    <source>
        <strain evidence="9">cv. Jemalong A17</strain>
    </source>
</reference>
<feature type="domain" description="PPC" evidence="6">
    <location>
        <begin position="58"/>
        <end position="173"/>
    </location>
</feature>
<evidence type="ECO:0000259" key="6">
    <source>
        <dbReference type="PROSITE" id="PS51742"/>
    </source>
</evidence>
<dbReference type="PANTHER" id="PTHR31100">
    <property type="entry name" value="AT-HOOK MOTIF NUCLEAR-LOCALIZED PROTEIN 15"/>
    <property type="match status" value="1"/>
</dbReference>
<evidence type="ECO:0000256" key="4">
    <source>
        <dbReference type="ARBA" id="ARBA00023242"/>
    </source>
</evidence>
<dbReference type="EnsemblPlants" id="KEH30402">
    <property type="protein sequence ID" value="KEH30402"/>
    <property type="gene ID" value="MTR_4g069110"/>
</dbReference>
<evidence type="ECO:0000256" key="5">
    <source>
        <dbReference type="SAM" id="MobiDB-lite"/>
    </source>
</evidence>
<dbReference type="OrthoDB" id="1436897at2759"/>
<dbReference type="GO" id="GO:0003700">
    <property type="term" value="F:DNA-binding transcription factor activity"/>
    <property type="evidence" value="ECO:0000318"/>
    <property type="project" value="GO_Central"/>
</dbReference>
<evidence type="ECO:0000256" key="1">
    <source>
        <dbReference type="ARBA" id="ARBA00023015"/>
    </source>
</evidence>
<dbReference type="GO" id="GO:0005634">
    <property type="term" value="C:nucleus"/>
    <property type="evidence" value="ECO:0000318"/>
    <property type="project" value="GO_Central"/>
</dbReference>
<keyword evidence="3" id="KW-0804">Transcription</keyword>
<dbReference type="InterPro" id="IPR005175">
    <property type="entry name" value="PPC_dom"/>
</dbReference>
<reference evidence="7 10" key="1">
    <citation type="journal article" date="2011" name="Nature">
        <title>The Medicago genome provides insight into the evolution of rhizobial symbioses.</title>
        <authorList>
            <person name="Young N.D."/>
            <person name="Debelle F."/>
            <person name="Oldroyd G.E."/>
            <person name="Geurts R."/>
            <person name="Cannon S.B."/>
            <person name="Udvardi M.K."/>
            <person name="Benedito V.A."/>
            <person name="Mayer K.F."/>
            <person name="Gouzy J."/>
            <person name="Schoof H."/>
            <person name="Van de Peer Y."/>
            <person name="Proost S."/>
            <person name="Cook D.R."/>
            <person name="Meyers B.C."/>
            <person name="Spannagl M."/>
            <person name="Cheung F."/>
            <person name="De Mita S."/>
            <person name="Krishnakumar V."/>
            <person name="Gundlach H."/>
            <person name="Zhou S."/>
            <person name="Mudge J."/>
            <person name="Bharti A.K."/>
            <person name="Murray J.D."/>
            <person name="Naoumkina M.A."/>
            <person name="Rosen B."/>
            <person name="Silverstein K.A."/>
            <person name="Tang H."/>
            <person name="Rombauts S."/>
            <person name="Zhao P.X."/>
            <person name="Zhou P."/>
            <person name="Barbe V."/>
            <person name="Bardou P."/>
            <person name="Bechner M."/>
            <person name="Bellec A."/>
            <person name="Berger A."/>
            <person name="Berges H."/>
            <person name="Bidwell S."/>
            <person name="Bisseling T."/>
            <person name="Choisne N."/>
            <person name="Couloux A."/>
            <person name="Denny R."/>
            <person name="Deshpande S."/>
            <person name="Dai X."/>
            <person name="Doyle J.J."/>
            <person name="Dudez A.M."/>
            <person name="Farmer A.D."/>
            <person name="Fouteau S."/>
            <person name="Franken C."/>
            <person name="Gibelin C."/>
            <person name="Gish J."/>
            <person name="Goldstein S."/>
            <person name="Gonzalez A.J."/>
            <person name="Green P.J."/>
            <person name="Hallab A."/>
            <person name="Hartog M."/>
            <person name="Hua A."/>
            <person name="Humphray S.J."/>
            <person name="Jeong D.H."/>
            <person name="Jing Y."/>
            <person name="Jocker A."/>
            <person name="Kenton S.M."/>
            <person name="Kim D.J."/>
            <person name="Klee K."/>
            <person name="Lai H."/>
            <person name="Lang C."/>
            <person name="Lin S."/>
            <person name="Macmil S.L."/>
            <person name="Magdelenat G."/>
            <person name="Matthews L."/>
            <person name="McCorrison J."/>
            <person name="Monaghan E.L."/>
            <person name="Mun J.H."/>
            <person name="Najar F.Z."/>
            <person name="Nicholson C."/>
            <person name="Noirot C."/>
            <person name="O'Bleness M."/>
            <person name="Paule C.R."/>
            <person name="Poulain J."/>
            <person name="Prion F."/>
            <person name="Qin B."/>
            <person name="Qu C."/>
            <person name="Retzel E.F."/>
            <person name="Riddle C."/>
            <person name="Sallet E."/>
            <person name="Samain S."/>
            <person name="Samson N."/>
            <person name="Sanders I."/>
            <person name="Saurat O."/>
            <person name="Scarpelli C."/>
            <person name="Schiex T."/>
            <person name="Segurens B."/>
            <person name="Severin A.J."/>
            <person name="Sherrier D.J."/>
            <person name="Shi R."/>
            <person name="Sims S."/>
            <person name="Singer S.R."/>
            <person name="Sinharoy S."/>
            <person name="Sterck L."/>
            <person name="Viollet A."/>
            <person name="Wang B.B."/>
            <person name="Wang K."/>
            <person name="Wang M."/>
            <person name="Wang X."/>
            <person name="Warfsmann J."/>
            <person name="Weissenbach J."/>
            <person name="White D.D."/>
            <person name="White J.D."/>
            <person name="Wiley G.B."/>
            <person name="Wincker P."/>
            <person name="Xing Y."/>
            <person name="Yang L."/>
            <person name="Yao Z."/>
            <person name="Ying F."/>
            <person name="Zhai J."/>
            <person name="Zhou L."/>
            <person name="Zuber A."/>
            <person name="Denarie J."/>
            <person name="Dixon R.A."/>
            <person name="May G.D."/>
            <person name="Schwartz D.C."/>
            <person name="Rogers J."/>
            <person name="Quetier F."/>
            <person name="Town C.D."/>
            <person name="Roe B.A."/>
        </authorList>
    </citation>
    <scope>NUCLEOTIDE SEQUENCE [LARGE SCALE GENOMIC DNA]</scope>
    <source>
        <strain evidence="7">A17</strain>
        <strain evidence="9 10">cv. Jemalong A17</strain>
    </source>
</reference>
<name>A0A072UL50_MEDTR</name>
<evidence type="ECO:0000313" key="8">
    <source>
        <dbReference type="EMBL" id="RHN61244.1"/>
    </source>
</evidence>
<evidence type="ECO:0000313" key="9">
    <source>
        <dbReference type="EnsemblPlants" id="KEH30402"/>
    </source>
</evidence>
<keyword evidence="2 7" id="KW-0238">DNA-binding</keyword>
<dbReference type="SUPFAM" id="SSF117856">
    <property type="entry name" value="AF0104/ALDC/Ptd012-like"/>
    <property type="match status" value="1"/>
</dbReference>
<gene>
    <name evidence="9" type="primary">25492717</name>
    <name evidence="7" type="ordered locus">MTR_4g069110</name>
    <name evidence="8" type="ORF">MtrunA17_Chr4g0034501</name>
</gene>
<dbReference type="STRING" id="3880.A0A072UL50"/>